<keyword evidence="3" id="KW-0547">Nucleotide-binding</keyword>
<dbReference type="EMBL" id="UINC01009701">
    <property type="protein sequence ID" value="SVA43455.1"/>
    <property type="molecule type" value="Genomic_DNA"/>
</dbReference>
<dbReference type="SUPFAM" id="SSF52440">
    <property type="entry name" value="PreATP-grasp domain"/>
    <property type="match status" value="1"/>
</dbReference>
<organism evidence="7">
    <name type="scientific">marine metagenome</name>
    <dbReference type="NCBI Taxonomy" id="408172"/>
    <lineage>
        <taxon>unclassified sequences</taxon>
        <taxon>metagenomes</taxon>
        <taxon>ecological metagenomes</taxon>
    </lineage>
</organism>
<dbReference type="PROSITE" id="PS51257">
    <property type="entry name" value="PROKAR_LIPOPROTEIN"/>
    <property type="match status" value="1"/>
</dbReference>
<dbReference type="InterPro" id="IPR005483">
    <property type="entry name" value="CPSase_dom"/>
</dbReference>
<proteinExistence type="predicted"/>
<comment type="catalytic activity">
    <reaction evidence="5">
        <text>hydrogencarbonate + NH4(+) + 2 ATP = carbamoyl phosphate + 2 ADP + phosphate + 2 H(+)</text>
        <dbReference type="Rhea" id="RHEA:18029"/>
        <dbReference type="ChEBI" id="CHEBI:15378"/>
        <dbReference type="ChEBI" id="CHEBI:17544"/>
        <dbReference type="ChEBI" id="CHEBI:28938"/>
        <dbReference type="ChEBI" id="CHEBI:30616"/>
        <dbReference type="ChEBI" id="CHEBI:43474"/>
        <dbReference type="ChEBI" id="CHEBI:58228"/>
        <dbReference type="ChEBI" id="CHEBI:456216"/>
        <dbReference type="EC" id="6.3.4.16"/>
    </reaction>
</comment>
<evidence type="ECO:0000256" key="2">
    <source>
        <dbReference type="ARBA" id="ARBA00022723"/>
    </source>
</evidence>
<dbReference type="PANTHER" id="PTHR11405">
    <property type="entry name" value="CARBAMOYLTRANSFERASE FAMILY MEMBER"/>
    <property type="match status" value="1"/>
</dbReference>
<dbReference type="GO" id="GO:0046872">
    <property type="term" value="F:metal ion binding"/>
    <property type="evidence" value="ECO:0007669"/>
    <property type="project" value="UniProtKB-KW"/>
</dbReference>
<dbReference type="InterPro" id="IPR016185">
    <property type="entry name" value="PreATP-grasp_dom_sf"/>
</dbReference>
<dbReference type="Gene3D" id="3.40.50.20">
    <property type="match status" value="1"/>
</dbReference>
<reference evidence="7" key="1">
    <citation type="submission" date="2018-05" db="EMBL/GenBank/DDBJ databases">
        <authorList>
            <person name="Lanie J.A."/>
            <person name="Ng W.-L."/>
            <person name="Kazmierczak K.M."/>
            <person name="Andrzejewski T.M."/>
            <person name="Davidsen T.M."/>
            <person name="Wayne K.J."/>
            <person name="Tettelin H."/>
            <person name="Glass J.I."/>
            <person name="Rusch D."/>
            <person name="Podicherti R."/>
            <person name="Tsui H.-C.T."/>
            <person name="Winkler M.E."/>
        </authorList>
    </citation>
    <scope>NUCLEOTIDE SEQUENCE</scope>
</reference>
<dbReference type="GO" id="GO:0005524">
    <property type="term" value="F:ATP binding"/>
    <property type="evidence" value="ECO:0007669"/>
    <property type="project" value="UniProtKB-KW"/>
</dbReference>
<evidence type="ECO:0000313" key="7">
    <source>
        <dbReference type="EMBL" id="SVA43455.1"/>
    </source>
</evidence>
<evidence type="ECO:0000256" key="5">
    <source>
        <dbReference type="ARBA" id="ARBA00047359"/>
    </source>
</evidence>
<dbReference type="Pfam" id="PF25596">
    <property type="entry name" value="CPSase_L_D1"/>
    <property type="match status" value="1"/>
</dbReference>
<keyword evidence="2" id="KW-0479">Metal-binding</keyword>
<evidence type="ECO:0000256" key="3">
    <source>
        <dbReference type="ARBA" id="ARBA00022741"/>
    </source>
</evidence>
<feature type="domain" description="Carbamoyl phosphate synthase preATP-grasp" evidence="6">
    <location>
        <begin position="7"/>
        <end position="124"/>
    </location>
</feature>
<dbReference type="GO" id="GO:0004087">
    <property type="term" value="F:carbamoyl-phosphate synthase (ammonia) activity"/>
    <property type="evidence" value="ECO:0007669"/>
    <property type="project" value="UniProtKB-EC"/>
</dbReference>
<dbReference type="GO" id="GO:0004088">
    <property type="term" value="F:carbamoyl-phosphate synthase (glutamine-hydrolyzing) activity"/>
    <property type="evidence" value="ECO:0007669"/>
    <property type="project" value="TreeGrafter"/>
</dbReference>
<evidence type="ECO:0000256" key="4">
    <source>
        <dbReference type="ARBA" id="ARBA00022840"/>
    </source>
</evidence>
<keyword evidence="4" id="KW-0067">ATP-binding</keyword>
<dbReference type="PANTHER" id="PTHR11405:SF53">
    <property type="entry name" value="CARBAMOYL-PHOSPHATE SYNTHASE [AMMONIA], MITOCHONDRIAL"/>
    <property type="match status" value="1"/>
</dbReference>
<dbReference type="AlphaFoldDB" id="A0A381VT46"/>
<accession>A0A381VT46</accession>
<evidence type="ECO:0000259" key="6">
    <source>
        <dbReference type="Pfam" id="PF25596"/>
    </source>
</evidence>
<dbReference type="GO" id="GO:0005737">
    <property type="term" value="C:cytoplasm"/>
    <property type="evidence" value="ECO:0007669"/>
    <property type="project" value="TreeGrafter"/>
</dbReference>
<dbReference type="InterPro" id="IPR058047">
    <property type="entry name" value="CPSase_preATP-grasp"/>
</dbReference>
<sequence length="145" mass="15693">MPRRTDIQRILVVGSGPIVIGQACEFDYSGTQACKALRAEGLEVVLVNSNPATIMTDPEVSDRTYVEPLTWEMVGSIIEKERPDALLPTVGGQTALNLAVDLDKHGVLEEFGVKLVGASIDAINVAEDRLKFREAMESIGIDLPD</sequence>
<feature type="non-terminal residue" evidence="7">
    <location>
        <position position="145"/>
    </location>
</feature>
<name>A0A381VT46_9ZZZZ</name>
<keyword evidence="1" id="KW-0436">Ligase</keyword>
<gene>
    <name evidence="7" type="ORF">METZ01_LOCUS96309</name>
</gene>
<dbReference type="GO" id="GO:0006541">
    <property type="term" value="P:glutamine metabolic process"/>
    <property type="evidence" value="ECO:0007669"/>
    <property type="project" value="TreeGrafter"/>
</dbReference>
<dbReference type="FunFam" id="3.40.50.20:FF:000001">
    <property type="entry name" value="Carbamoyl-phosphate synthase large chain"/>
    <property type="match status" value="1"/>
</dbReference>
<evidence type="ECO:0000256" key="1">
    <source>
        <dbReference type="ARBA" id="ARBA00022598"/>
    </source>
</evidence>
<protein>
    <recommendedName>
        <fullName evidence="6">Carbamoyl phosphate synthase preATP-grasp domain-containing protein</fullName>
    </recommendedName>
</protein>
<dbReference type="PRINTS" id="PR00098">
    <property type="entry name" value="CPSASE"/>
</dbReference>